<evidence type="ECO:0000313" key="2">
    <source>
        <dbReference type="EMBL" id="ABP00549.1"/>
    </source>
</evidence>
<dbReference type="EMBL" id="CP000597">
    <property type="protein sequence ID" value="ABP00549.1"/>
    <property type="molecule type" value="Genomic_DNA"/>
</dbReference>
<dbReference type="Gramene" id="ABP00549">
    <property type="protein sequence ID" value="ABP00549"/>
    <property type="gene ID" value="OSTLU_28320"/>
</dbReference>
<keyword evidence="3" id="KW-1185">Reference proteome</keyword>
<dbReference type="HOGENOM" id="CLU_183254_0_0_1"/>
<feature type="region of interest" description="Disordered" evidence="1">
    <location>
        <begin position="1"/>
        <end position="41"/>
    </location>
</feature>
<dbReference type="RefSeq" id="XP_001422232.1">
    <property type="nucleotide sequence ID" value="XM_001422195.1"/>
</dbReference>
<gene>
    <name evidence="2" type="ORF">OSTLU_28320</name>
</gene>
<name>A4S9U7_OSTLU</name>
<accession>A4S9U7</accession>
<sequence>MAGKIQRQKLAKGGSRGRYGVSGLSAFRSKSRPARRAPIARNRGADYQKFVELRAKVDALSAEEAKGTLDKATAKELKNLRAKLTLKERKHGGGA</sequence>
<proteinExistence type="predicted"/>
<dbReference type="OMA" id="DYHGVDK"/>
<dbReference type="KEGG" id="olu:OSTLU_28320"/>
<dbReference type="Proteomes" id="UP000001568">
    <property type="component" value="Chromosome 17"/>
</dbReference>
<feature type="compositionally biased region" description="Basic residues" evidence="1">
    <location>
        <begin position="1"/>
        <end position="10"/>
    </location>
</feature>
<evidence type="ECO:0000313" key="3">
    <source>
        <dbReference type="Proteomes" id="UP000001568"/>
    </source>
</evidence>
<evidence type="ECO:0000256" key="1">
    <source>
        <dbReference type="SAM" id="MobiDB-lite"/>
    </source>
</evidence>
<organism evidence="2 3">
    <name type="scientific">Ostreococcus lucimarinus (strain CCE9901)</name>
    <dbReference type="NCBI Taxonomy" id="436017"/>
    <lineage>
        <taxon>Eukaryota</taxon>
        <taxon>Viridiplantae</taxon>
        <taxon>Chlorophyta</taxon>
        <taxon>Mamiellophyceae</taxon>
        <taxon>Mamiellales</taxon>
        <taxon>Bathycoccaceae</taxon>
        <taxon>Ostreococcus</taxon>
    </lineage>
</organism>
<reference evidence="2 3" key="1">
    <citation type="journal article" date="2007" name="Proc. Natl. Acad. Sci. U.S.A.">
        <title>The tiny eukaryote Ostreococcus provides genomic insights into the paradox of plankton speciation.</title>
        <authorList>
            <person name="Palenik B."/>
            <person name="Grimwood J."/>
            <person name="Aerts A."/>
            <person name="Rouze P."/>
            <person name="Salamov A."/>
            <person name="Putnam N."/>
            <person name="Dupont C."/>
            <person name="Jorgensen R."/>
            <person name="Derelle E."/>
            <person name="Rombauts S."/>
            <person name="Zhou K."/>
            <person name="Otillar R."/>
            <person name="Merchant S.S."/>
            <person name="Podell S."/>
            <person name="Gaasterland T."/>
            <person name="Napoli C."/>
            <person name="Gendler K."/>
            <person name="Manuell A."/>
            <person name="Tai V."/>
            <person name="Vallon O."/>
            <person name="Piganeau G."/>
            <person name="Jancek S."/>
            <person name="Heijde M."/>
            <person name="Jabbari K."/>
            <person name="Bowler C."/>
            <person name="Lohr M."/>
            <person name="Robbens S."/>
            <person name="Werner G."/>
            <person name="Dubchak I."/>
            <person name="Pazour G.J."/>
            <person name="Ren Q."/>
            <person name="Paulsen I."/>
            <person name="Delwiche C."/>
            <person name="Schmutz J."/>
            <person name="Rokhsar D."/>
            <person name="Van de Peer Y."/>
            <person name="Moreau H."/>
            <person name="Grigoriev I.V."/>
        </authorList>
    </citation>
    <scope>NUCLEOTIDE SEQUENCE [LARGE SCALE GENOMIC DNA]</scope>
    <source>
        <strain evidence="2 3">CCE9901</strain>
    </source>
</reference>
<dbReference type="GeneID" id="5006188"/>
<dbReference type="AlphaFoldDB" id="A4S9U7"/>
<protein>
    <submittedName>
        <fullName evidence="2">Uncharacterized protein</fullName>
    </submittedName>
</protein>